<feature type="coiled-coil region" evidence="1">
    <location>
        <begin position="132"/>
        <end position="166"/>
    </location>
</feature>
<reference evidence="3 4" key="1">
    <citation type="journal article" date="2018" name="Cell">
        <title>The Chara Genome: Secondary Complexity and Implications for Plant Terrestrialization.</title>
        <authorList>
            <person name="Nishiyama T."/>
            <person name="Sakayama H."/>
            <person name="Vries J.D."/>
            <person name="Buschmann H."/>
            <person name="Saint-Marcoux D."/>
            <person name="Ullrich K.K."/>
            <person name="Haas F.B."/>
            <person name="Vanderstraeten L."/>
            <person name="Becker D."/>
            <person name="Lang D."/>
            <person name="Vosolsobe S."/>
            <person name="Rombauts S."/>
            <person name="Wilhelmsson P.K.I."/>
            <person name="Janitza P."/>
            <person name="Kern R."/>
            <person name="Heyl A."/>
            <person name="Rumpler F."/>
            <person name="Villalobos L.I.A.C."/>
            <person name="Clay J.M."/>
            <person name="Skokan R."/>
            <person name="Toyoda A."/>
            <person name="Suzuki Y."/>
            <person name="Kagoshima H."/>
            <person name="Schijlen E."/>
            <person name="Tajeshwar N."/>
            <person name="Catarino B."/>
            <person name="Hetherington A.J."/>
            <person name="Saltykova A."/>
            <person name="Bonnot C."/>
            <person name="Breuninger H."/>
            <person name="Symeonidi A."/>
            <person name="Radhakrishnan G.V."/>
            <person name="Van Nieuwerburgh F."/>
            <person name="Deforce D."/>
            <person name="Chang C."/>
            <person name="Karol K.G."/>
            <person name="Hedrich R."/>
            <person name="Ulvskov P."/>
            <person name="Glockner G."/>
            <person name="Delwiche C.F."/>
            <person name="Petrasek J."/>
            <person name="Van de Peer Y."/>
            <person name="Friml J."/>
            <person name="Beilby M."/>
            <person name="Dolan L."/>
            <person name="Kohara Y."/>
            <person name="Sugano S."/>
            <person name="Fujiyama A."/>
            <person name="Delaux P.-M."/>
            <person name="Quint M."/>
            <person name="TheiBen G."/>
            <person name="Hagemann M."/>
            <person name="Harholt J."/>
            <person name="Dunand C."/>
            <person name="Zachgo S."/>
            <person name="Langdale J."/>
            <person name="Maumus F."/>
            <person name="Straeten D.V.D."/>
            <person name="Gould S.B."/>
            <person name="Rensing S.A."/>
        </authorList>
    </citation>
    <scope>NUCLEOTIDE SEQUENCE [LARGE SCALE GENOMIC DNA]</scope>
    <source>
        <strain evidence="3 4">S276</strain>
    </source>
</reference>
<proteinExistence type="predicted"/>
<dbReference type="Proteomes" id="UP000265515">
    <property type="component" value="Unassembled WGS sequence"/>
</dbReference>
<keyword evidence="1" id="KW-0175">Coiled coil</keyword>
<organism evidence="3 4">
    <name type="scientific">Chara braunii</name>
    <name type="common">Braun's stonewort</name>
    <dbReference type="NCBI Taxonomy" id="69332"/>
    <lineage>
        <taxon>Eukaryota</taxon>
        <taxon>Viridiplantae</taxon>
        <taxon>Streptophyta</taxon>
        <taxon>Charophyceae</taxon>
        <taxon>Charales</taxon>
        <taxon>Characeae</taxon>
        <taxon>Chara</taxon>
    </lineage>
</organism>
<feature type="region of interest" description="Disordered" evidence="2">
    <location>
        <begin position="27"/>
        <end position="69"/>
    </location>
</feature>
<protein>
    <submittedName>
        <fullName evidence="3">Uncharacterized protein</fullName>
    </submittedName>
</protein>
<gene>
    <name evidence="3" type="ORF">CBR_g36392</name>
</gene>
<dbReference type="AlphaFoldDB" id="A0A388LKK6"/>
<dbReference type="EMBL" id="BFEA01000420">
    <property type="protein sequence ID" value="GBG82866.1"/>
    <property type="molecule type" value="Genomic_DNA"/>
</dbReference>
<dbReference type="Gramene" id="GBG82866">
    <property type="protein sequence ID" value="GBG82866"/>
    <property type="gene ID" value="CBR_g36392"/>
</dbReference>
<evidence type="ECO:0000313" key="4">
    <source>
        <dbReference type="Proteomes" id="UP000265515"/>
    </source>
</evidence>
<evidence type="ECO:0000313" key="3">
    <source>
        <dbReference type="EMBL" id="GBG82866.1"/>
    </source>
</evidence>
<evidence type="ECO:0000256" key="2">
    <source>
        <dbReference type="SAM" id="MobiDB-lite"/>
    </source>
</evidence>
<sequence length="443" mass="49064">MALTSHYVQKELDDQLAHLRRCSHGTAGKGATVASQGQESTLLHGPGPYSGPGPDGGPGHGDAAGPAATDQLWDDDLRDAERELREQQQSTKDAKRSSIVSELTWNGIAVSGFRDSEMRKRAHQVAYLRNAVTKHRLELKEQDRIIDDLKSKISNSKEELEEWMEKAGHSSDEVRSLLQLSPARVGKMLKRLPSRLLVRITLPSNEILEAGRVTISHMPGRDIRDDKLLVTLNDDGREARVRSIVKLEGRPSEGAQKRYMEHVMHDDKLVVPETRTKSSLGLVLLGYADLVISATKIDLREEMVASEAVKQIIRMRHGIVVFDRVVVETAVVNTETKGAVLLAIEEDRGTPWGSTRFNEALTKQLVKLALEFLSFGNRKAIWGTILNVIVGLEMDVVLDIAHGRNTIVGDGWWENIVIPAKEGTNARRQGRKKGVKFLGSGDV</sequence>
<comment type="caution">
    <text evidence="3">The sequence shown here is derived from an EMBL/GenBank/DDBJ whole genome shotgun (WGS) entry which is preliminary data.</text>
</comment>
<evidence type="ECO:0000256" key="1">
    <source>
        <dbReference type="SAM" id="Coils"/>
    </source>
</evidence>
<feature type="compositionally biased region" description="Gly residues" evidence="2">
    <location>
        <begin position="48"/>
        <end position="62"/>
    </location>
</feature>
<accession>A0A388LKK6</accession>
<keyword evidence="4" id="KW-1185">Reference proteome</keyword>
<name>A0A388LKK6_CHABU</name>